<dbReference type="AlphaFoldDB" id="A0A915IMC2"/>
<dbReference type="PANTHER" id="PTHR34150:SF6">
    <property type="entry name" value="PROTEIN CBG09626"/>
    <property type="match status" value="1"/>
</dbReference>
<dbReference type="Proteomes" id="UP000887565">
    <property type="component" value="Unplaced"/>
</dbReference>
<dbReference type="SMART" id="SM00289">
    <property type="entry name" value="WR1"/>
    <property type="match status" value="5"/>
</dbReference>
<organism evidence="1 2">
    <name type="scientific">Romanomermis culicivorax</name>
    <name type="common">Nematode worm</name>
    <dbReference type="NCBI Taxonomy" id="13658"/>
    <lineage>
        <taxon>Eukaryota</taxon>
        <taxon>Metazoa</taxon>
        <taxon>Ecdysozoa</taxon>
        <taxon>Nematoda</taxon>
        <taxon>Enoplea</taxon>
        <taxon>Dorylaimia</taxon>
        <taxon>Mermithida</taxon>
        <taxon>Mermithoidea</taxon>
        <taxon>Mermithidae</taxon>
        <taxon>Romanomermis</taxon>
    </lineage>
</organism>
<dbReference type="WBParaSite" id="nRc.2.0.1.t14613-RA">
    <property type="protein sequence ID" value="nRc.2.0.1.t14613-RA"/>
    <property type="gene ID" value="nRc.2.0.1.g14613"/>
</dbReference>
<dbReference type="InterPro" id="IPR006150">
    <property type="entry name" value="Cys_repeat_1"/>
</dbReference>
<sequence>FCPEGQIANTFCKDNYDCPENLFCSNGGCCPLSRCPNGILAINHCHDLHDCLPNQFCYNNGCCAVQSCPNGEMPSRTCDDKNPCPSSFTCQSGGCCSSSLPDCPNGDSASMPCSGPGTCPSEQFCHTDKGGYRHGCCDIPKCPNGMPAIQPCGADYSCPNGLQCLNNACCAVPTAAPQTTIALSTQQPYTQGLIYPSPTQGLVYPPPTLPNPYPTQSLVTPARYCFNCCPRLQVAVCFCNNYNICPQMTTCGVQGACCVTGDALPYYVGAKRPGDRCYADTECPGFDTGSGRCASGYCVCLPGTVSNGFTCVRYGQSPYRRYGKKRRQRNGNGKRIRREIVSHLFSNESSTNAFDDFDDILIGQDELIYWKTFGQTNCITDNECIPEMTCVNGKCEESISITLIAAFPTLVDKLNDNVCIDDEHCNKSIPFSICRPRLQGNLTFTDQTVMNKVCRCDDEHFEFKHKCWNKCPSGTISHGKGKDEKMSNEISP</sequence>
<name>A0A915IMC2_ROMCU</name>
<evidence type="ECO:0000313" key="1">
    <source>
        <dbReference type="Proteomes" id="UP000887565"/>
    </source>
</evidence>
<dbReference type="OMA" id="NECIPEM"/>
<accession>A0A915IMC2</accession>
<protein>
    <submittedName>
        <fullName evidence="2">EB domain-containing protein</fullName>
    </submittedName>
</protein>
<dbReference type="PANTHER" id="PTHR34150">
    <property type="entry name" value="PROTEIN CBG08832-RELATED"/>
    <property type="match status" value="1"/>
</dbReference>
<proteinExistence type="predicted"/>
<evidence type="ECO:0000313" key="2">
    <source>
        <dbReference type="WBParaSite" id="nRc.2.0.1.t14613-RA"/>
    </source>
</evidence>
<reference evidence="2" key="1">
    <citation type="submission" date="2022-11" db="UniProtKB">
        <authorList>
            <consortium name="WormBaseParasite"/>
        </authorList>
    </citation>
    <scope>IDENTIFICATION</scope>
</reference>
<keyword evidence="1" id="KW-1185">Reference proteome</keyword>